<dbReference type="AlphaFoldDB" id="A0A7S0SJH3"/>
<dbReference type="GO" id="GO:0051087">
    <property type="term" value="F:protein-folding chaperone binding"/>
    <property type="evidence" value="ECO:0007669"/>
    <property type="project" value="TreeGrafter"/>
</dbReference>
<dbReference type="InterPro" id="IPR009053">
    <property type="entry name" value="Prefoldin"/>
</dbReference>
<accession>A0A7S0SJH3</accession>
<evidence type="ECO:0008006" key="5">
    <source>
        <dbReference type="Google" id="ProtNLM"/>
    </source>
</evidence>
<dbReference type="FunFam" id="1.10.287.370:FF:000003">
    <property type="entry name" value="Prefoldin subunit 6"/>
    <property type="match status" value="1"/>
</dbReference>
<reference evidence="4" key="1">
    <citation type="submission" date="2021-01" db="EMBL/GenBank/DDBJ databases">
        <authorList>
            <person name="Corre E."/>
            <person name="Pelletier E."/>
            <person name="Niang G."/>
            <person name="Scheremetjew M."/>
            <person name="Finn R."/>
            <person name="Kale V."/>
            <person name="Holt S."/>
            <person name="Cochrane G."/>
            <person name="Meng A."/>
            <person name="Brown T."/>
            <person name="Cohen L."/>
        </authorList>
    </citation>
    <scope>NUCLEOTIDE SEQUENCE</scope>
    <source>
        <strain evidence="4">SL-175</strain>
    </source>
</reference>
<dbReference type="GO" id="GO:0051131">
    <property type="term" value="P:chaperone-mediated protein complex assembly"/>
    <property type="evidence" value="ECO:0007669"/>
    <property type="project" value="TreeGrafter"/>
</dbReference>
<comment type="similarity">
    <text evidence="1">Belongs to the prefoldin subunit beta family.</text>
</comment>
<dbReference type="CDD" id="cd23161">
    <property type="entry name" value="Prefoldin_6"/>
    <property type="match status" value="1"/>
</dbReference>
<keyword evidence="2" id="KW-0143">Chaperone</keyword>
<dbReference type="EMBL" id="HBFC01019180">
    <property type="protein sequence ID" value="CAD8708747.1"/>
    <property type="molecule type" value="Transcribed_RNA"/>
</dbReference>
<dbReference type="Gene3D" id="1.10.287.370">
    <property type="match status" value="1"/>
</dbReference>
<feature type="coiled-coil region" evidence="3">
    <location>
        <begin position="83"/>
        <end position="124"/>
    </location>
</feature>
<protein>
    <recommendedName>
        <fullName evidence="5">Prefoldin subunit 6</fullName>
    </recommendedName>
</protein>
<dbReference type="Pfam" id="PF01920">
    <property type="entry name" value="Prefoldin_2"/>
    <property type="match status" value="1"/>
</dbReference>
<dbReference type="SUPFAM" id="SSF46579">
    <property type="entry name" value="Prefoldin"/>
    <property type="match status" value="1"/>
</dbReference>
<evidence type="ECO:0000256" key="1">
    <source>
        <dbReference type="ARBA" id="ARBA00008045"/>
    </source>
</evidence>
<gene>
    <name evidence="4" type="ORF">MANT1106_LOCUS11430</name>
</gene>
<dbReference type="GO" id="GO:0016272">
    <property type="term" value="C:prefoldin complex"/>
    <property type="evidence" value="ECO:0007669"/>
    <property type="project" value="InterPro"/>
</dbReference>
<dbReference type="PANTHER" id="PTHR21431">
    <property type="entry name" value="PREFOLDIN SUBUNIT 6"/>
    <property type="match status" value="1"/>
</dbReference>
<dbReference type="InterPro" id="IPR002777">
    <property type="entry name" value="PFD_beta-like"/>
</dbReference>
<sequence>MGSAFKSMQDKLAVESNDFQALQKDLNRSMSNRQQFVQQYNENDMVFKELEKLEEDANVFKLIGPVLIKQDLVEAKSNVGKRLEFITNETERLDKMVKSLENKQETKHREITELQKKVQALAAQQA</sequence>
<dbReference type="GO" id="GO:0006457">
    <property type="term" value="P:protein folding"/>
    <property type="evidence" value="ECO:0007669"/>
    <property type="project" value="InterPro"/>
</dbReference>
<dbReference type="PANTHER" id="PTHR21431:SF0">
    <property type="entry name" value="PREFOLDIN SUBUNIT 6"/>
    <property type="match status" value="1"/>
</dbReference>
<proteinExistence type="inferred from homology"/>
<evidence type="ECO:0000313" key="4">
    <source>
        <dbReference type="EMBL" id="CAD8708747.1"/>
    </source>
</evidence>
<dbReference type="GO" id="GO:0051082">
    <property type="term" value="F:unfolded protein binding"/>
    <property type="evidence" value="ECO:0007669"/>
    <property type="project" value="InterPro"/>
</dbReference>
<dbReference type="GO" id="GO:0005737">
    <property type="term" value="C:cytoplasm"/>
    <property type="evidence" value="ECO:0007669"/>
    <property type="project" value="TreeGrafter"/>
</dbReference>
<name>A0A7S0SJH3_9CHLO</name>
<keyword evidence="3" id="KW-0175">Coiled coil</keyword>
<organism evidence="4">
    <name type="scientific">Mantoniella antarctica</name>
    <dbReference type="NCBI Taxonomy" id="81844"/>
    <lineage>
        <taxon>Eukaryota</taxon>
        <taxon>Viridiplantae</taxon>
        <taxon>Chlorophyta</taxon>
        <taxon>Mamiellophyceae</taxon>
        <taxon>Mamiellales</taxon>
        <taxon>Mamiellaceae</taxon>
        <taxon>Mantoniella</taxon>
    </lineage>
</organism>
<evidence type="ECO:0000256" key="2">
    <source>
        <dbReference type="ARBA" id="ARBA00023186"/>
    </source>
</evidence>
<dbReference type="GO" id="GO:0009409">
    <property type="term" value="P:response to cold"/>
    <property type="evidence" value="ECO:0007669"/>
    <property type="project" value="UniProtKB-ARBA"/>
</dbReference>
<evidence type="ECO:0000256" key="3">
    <source>
        <dbReference type="SAM" id="Coils"/>
    </source>
</evidence>